<evidence type="ECO:0000313" key="2">
    <source>
        <dbReference type="EMBL" id="PTG11413.1"/>
    </source>
</evidence>
<dbReference type="InterPro" id="IPR010359">
    <property type="entry name" value="IrrE_HExxH"/>
</dbReference>
<evidence type="ECO:0000313" key="3">
    <source>
        <dbReference type="Proteomes" id="UP000242704"/>
    </source>
</evidence>
<comment type="caution">
    <text evidence="2">The sequence shown here is derived from an EMBL/GenBank/DDBJ whole genome shotgun (WGS) entry which is preliminary data.</text>
</comment>
<dbReference type="RefSeq" id="WP_107360855.1">
    <property type="nucleotide sequence ID" value="NZ_CP133242.1"/>
</dbReference>
<dbReference type="EMBL" id="PZBZ01000098">
    <property type="protein sequence ID" value="PTG11413.1"/>
    <property type="molecule type" value="Genomic_DNA"/>
</dbReference>
<feature type="domain" description="IrrE N-terminal-like" evidence="1">
    <location>
        <begin position="34"/>
        <end position="116"/>
    </location>
</feature>
<evidence type="ECO:0000259" key="1">
    <source>
        <dbReference type="Pfam" id="PF06114"/>
    </source>
</evidence>
<sequence length="169" mass="20232">MSKYEQLLIENQHIKIKDNVKLPKGYDGVCTDFVIFIDKDLPERRKHEILHEELAHHKLTYGNILDQSQFNNRKFENYARRYSYETSMPLSGIVEAFKQGVHNLYELANFFEISEGHVLDCIEHYKRKYGLNTLVGNHLIEFEPLRVFEYKTIKLWRINNGRKSKEKRK</sequence>
<dbReference type="Pfam" id="PF06114">
    <property type="entry name" value="Peptidase_M78"/>
    <property type="match status" value="1"/>
</dbReference>
<protein>
    <submittedName>
        <fullName evidence="2">Toxin</fullName>
    </submittedName>
</protein>
<name>A0AAE5SZW4_STACR</name>
<proteinExistence type="predicted"/>
<reference evidence="2 3" key="1">
    <citation type="journal article" date="2016" name="Front. Microbiol.">
        <title>Comprehensive Phylogenetic Analysis of Bovine Non-aureus Staphylococci Species Based on Whole-Genome Sequencing.</title>
        <authorList>
            <person name="Naushad S."/>
            <person name="Barkema H.W."/>
            <person name="Luby C."/>
            <person name="Condas L.A."/>
            <person name="Nobrega D.B."/>
            <person name="Carson D.A."/>
            <person name="De Buck J."/>
        </authorList>
    </citation>
    <scope>NUCLEOTIDE SEQUENCE [LARGE SCALE GENOMIC DNA]</scope>
    <source>
        <strain evidence="2 3">SNUC 505</strain>
    </source>
</reference>
<dbReference type="Proteomes" id="UP000242704">
    <property type="component" value="Unassembled WGS sequence"/>
</dbReference>
<organism evidence="2 3">
    <name type="scientific">Staphylococcus chromogenes</name>
    <name type="common">Staphylococcus hyicus subsp. chromogenes</name>
    <dbReference type="NCBI Taxonomy" id="46126"/>
    <lineage>
        <taxon>Bacteria</taxon>
        <taxon>Bacillati</taxon>
        <taxon>Bacillota</taxon>
        <taxon>Bacilli</taxon>
        <taxon>Bacillales</taxon>
        <taxon>Staphylococcaceae</taxon>
        <taxon>Staphylococcus</taxon>
    </lineage>
</organism>
<accession>A0AAE5SZW4</accession>
<gene>
    <name evidence="2" type="ORF">BU653_11200</name>
</gene>
<dbReference type="AlphaFoldDB" id="A0AAE5SZW4"/>